<dbReference type="InterPro" id="IPR036736">
    <property type="entry name" value="ACP-like_sf"/>
</dbReference>
<comment type="caution">
    <text evidence="6">The sequence shown here is derived from an EMBL/GenBank/DDBJ whole genome shotgun (WGS) entry which is preliminary data.</text>
</comment>
<sequence>MDIKFTLPQQDIYIDQLIHPNEPIYNIGGKIEIKGNLNIEIFNKAYTELIKQHDAMRIIIAGDPENVTNTILDENTSKLGLVDFSHSKNPLEEATLYIQKEFIKPFALFDGNPLHVFTLVKVTDNYHYLLSIYHHIIIDGWGISLMFSRLVQNYNEIFEFGNIRTVYPFSYNCFIEDDALYQNSNSFSEDRLYWIQKFQFLPENLLEKIDDTIKINKSSRKELIIKREVYNQLNSLALEYKCSTFNLILGILYTYFGRKHQNNDFAIGLPVLNRSKSKFKKTVGLFMGISPLRIAFDFDYSLKDLITNIKNQLRDDYRHQRFPLGKLIQDLGAFTEKQRLFNITLSYEKHNYAANFQNTQTKVIPLTHGSEQVALAIYIREFDESEDVKIDFDYNLNYFDALRISETINHFENLINIILVSPNKKLKEFDYLTKSERERLLTTFNDTYVDYPKEKTLIDLFEEQAEKTPLKEAVKDDFQSYSYFEINKLSNQIGQYLITIYGEKDISPIAVLLGRSANMIAVLLGILKSGRSYIPLDPTFPNERLSYIINNSRSKIIISEKKYELDGVEDLEIVALENILAGINAFDDRRSKTILPKDTAYIIYTSGSTGNPKGVEIRHQSLLNFLTSIQKKPGIKTGDIFFSVTTYSFDISILEFFTPLLSGATLYIANQEILADPNTIILKLKEIQPTLIQATPSFYQMLFNAGWLGDKGLKILCGGDLLSEALAVKLIDYNLEVWNMYGPTETTIWSSIKKIEHPKDASNIGKPIDNTQFYILDSFLSPKPIGTSGAIYIAGDGLASGYYKNETLTKEKFIKNPFNETVLLYETGDVGKWNDDGEIKFLGRNDNQVKIRGYRIELGDIESVILQFSKTLKEVVVEAKKVNQEKVLVAYLIATSDINELGLRNFLVKKLPGYMIPNFYVKLDSLPLTPNGKINRKKLPEIESKDILKNEYVKPRNEIEYHLIKIWQEVLFIERIGTADSFFELGGHSLKASVIIHRILVELKIVVKLVDFFNNPTIKSLTNFILLNNMTNDLVLSTSSKMDISDLATPPQMRMYFLQNLDQKSTAYNMPVFYNVKGQINFEKFKKSLEKTINQHEILRTYFIIEDTILKQFSTSFSNVNIEYYSIFDDESENKILGSFIKPFNLNEYPLFRVAIVNKGDNNYLILLDFHHILIDIISAEIIFEDFISHYTEEKTIKSAVTYKDAIKEVFFLEHNKERLFWKKYLKEYQRKEFPLDYKRESKGRFNGKKYELDLENEIIGEIKRKSAELDVSLFQILISMISIWMSKIQKTDEIFLGIPVSGRDKIPEKRVAGLFVNTLPLKISVNACNSVAEQIKNVKNNVLTVLEHQNLQFDEILDEIKYKRELNRNPIFDVLVSYQNCNNSNIEKRFETEIKRIDTENNSSILDLSISVIENKDSIKLAFEYNDFLLKLTTVECLSNDLIHVINESCKNPKLLISDITVGEYNNKDNVTPQKTERNKSKPKNADDRENNIENESLQLIWSKILGGINFNDNDDFFDIGGDSLKALILLNRVNKVFNVDINLNTFIESPTFEALSDMVNSSKKNETTESLYSPIYNFRNNNNNNKLFLVHDVSGDTNAYNSLVPYLSSDFDAYGINFYEKPKKYPTNITVEKIAKKYVDAILAMVSDSNNIYIAGWSAGAIIAFEITRQLEKINRNVAKLILIDGGLSNIKEEKKFTKEAETKWIENHLMMNDFENDLMVSYMNLEEMWLYFINNLKIKNDVLGVVKNKLKLKMSGLPFIDINEDLDTLFSKINLMRTINLSVDNYKNDKKINTETIIVKGSNSDIDINIKKWYTIIDKIKFDEIEADHFSILKHKDMIKLIKKI</sequence>
<dbReference type="InterPro" id="IPR000873">
    <property type="entry name" value="AMP-dep_synth/lig_dom"/>
</dbReference>
<dbReference type="Pfam" id="PF00550">
    <property type="entry name" value="PP-binding"/>
    <property type="match status" value="2"/>
</dbReference>
<comment type="cofactor">
    <cofactor evidence="1">
        <name>pantetheine 4'-phosphate</name>
        <dbReference type="ChEBI" id="CHEBI:47942"/>
    </cofactor>
</comment>
<dbReference type="GO" id="GO:0043041">
    <property type="term" value="P:amino acid activation for nonribosomal peptide biosynthetic process"/>
    <property type="evidence" value="ECO:0007669"/>
    <property type="project" value="TreeGrafter"/>
</dbReference>
<dbReference type="InterPro" id="IPR023213">
    <property type="entry name" value="CAT-like_dom_sf"/>
</dbReference>
<dbReference type="SUPFAM" id="SSF47336">
    <property type="entry name" value="ACP-like"/>
    <property type="match status" value="2"/>
</dbReference>
<evidence type="ECO:0000256" key="3">
    <source>
        <dbReference type="ARBA" id="ARBA00022553"/>
    </source>
</evidence>
<dbReference type="Pfam" id="PF00501">
    <property type="entry name" value="AMP-binding"/>
    <property type="match status" value="1"/>
</dbReference>
<dbReference type="EMBL" id="CAIJDP010000082">
    <property type="protein sequence ID" value="CAD0007370.1"/>
    <property type="molecule type" value="Genomic_DNA"/>
</dbReference>
<feature type="domain" description="Carrier" evidence="5">
    <location>
        <begin position="954"/>
        <end position="1029"/>
    </location>
</feature>
<dbReference type="SUPFAM" id="SSF52777">
    <property type="entry name" value="CoA-dependent acyltransferases"/>
    <property type="match status" value="4"/>
</dbReference>
<dbReference type="InterPro" id="IPR029058">
    <property type="entry name" value="AB_hydrolase_fold"/>
</dbReference>
<dbReference type="InterPro" id="IPR045851">
    <property type="entry name" value="AMP-bd_C_sf"/>
</dbReference>
<gene>
    <name evidence="6" type="primary">tycC</name>
    <name evidence="6" type="ORF">FLAT13_03818</name>
</gene>
<dbReference type="InterPro" id="IPR020845">
    <property type="entry name" value="AMP-binding_CS"/>
</dbReference>
<evidence type="ECO:0000313" key="6">
    <source>
        <dbReference type="EMBL" id="CAD0007370.1"/>
    </source>
</evidence>
<dbReference type="GO" id="GO:0044550">
    <property type="term" value="P:secondary metabolite biosynthetic process"/>
    <property type="evidence" value="ECO:0007669"/>
    <property type="project" value="TreeGrafter"/>
</dbReference>
<dbReference type="InterPro" id="IPR010071">
    <property type="entry name" value="AA_adenyl_dom"/>
</dbReference>
<dbReference type="Gene3D" id="3.30.300.30">
    <property type="match status" value="1"/>
</dbReference>
<dbReference type="RefSeq" id="WP_180910017.1">
    <property type="nucleotide sequence ID" value="NZ_CAIJDP010000082.1"/>
</dbReference>
<dbReference type="Gene3D" id="1.10.1200.10">
    <property type="entry name" value="ACP-like"/>
    <property type="match status" value="2"/>
</dbReference>
<dbReference type="GO" id="GO:0003824">
    <property type="term" value="F:catalytic activity"/>
    <property type="evidence" value="ECO:0007669"/>
    <property type="project" value="InterPro"/>
</dbReference>
<evidence type="ECO:0000259" key="5">
    <source>
        <dbReference type="PROSITE" id="PS50075"/>
    </source>
</evidence>
<feature type="compositionally biased region" description="Basic and acidic residues" evidence="4">
    <location>
        <begin position="1476"/>
        <end position="1491"/>
    </location>
</feature>
<dbReference type="Gene3D" id="3.30.559.30">
    <property type="entry name" value="Nonribosomal peptide synthetase, condensation domain"/>
    <property type="match status" value="2"/>
</dbReference>
<keyword evidence="3" id="KW-0597">Phosphoprotein</keyword>
<evidence type="ECO:0000256" key="2">
    <source>
        <dbReference type="ARBA" id="ARBA00022450"/>
    </source>
</evidence>
<dbReference type="Gene3D" id="3.40.50.1820">
    <property type="entry name" value="alpha/beta hydrolase"/>
    <property type="match status" value="1"/>
</dbReference>
<dbReference type="InterPro" id="IPR001242">
    <property type="entry name" value="Condensation_dom"/>
</dbReference>
<keyword evidence="2" id="KW-0596">Phosphopantetheine</keyword>
<evidence type="ECO:0000256" key="1">
    <source>
        <dbReference type="ARBA" id="ARBA00001957"/>
    </source>
</evidence>
<dbReference type="PANTHER" id="PTHR45527">
    <property type="entry name" value="NONRIBOSOMAL PEPTIDE SYNTHETASE"/>
    <property type="match status" value="1"/>
</dbReference>
<evidence type="ECO:0000313" key="7">
    <source>
        <dbReference type="Proteomes" id="UP000530060"/>
    </source>
</evidence>
<dbReference type="PROSITE" id="PS00455">
    <property type="entry name" value="AMP_BINDING"/>
    <property type="match status" value="1"/>
</dbReference>
<name>A0A6V6Z6G9_9FLAO</name>
<dbReference type="InterPro" id="IPR009081">
    <property type="entry name" value="PP-bd_ACP"/>
</dbReference>
<dbReference type="GO" id="GO:0031177">
    <property type="term" value="F:phosphopantetheine binding"/>
    <property type="evidence" value="ECO:0007669"/>
    <property type="project" value="TreeGrafter"/>
</dbReference>
<proteinExistence type="predicted"/>
<dbReference type="NCBIfam" id="TIGR01733">
    <property type="entry name" value="AA-adenyl-dom"/>
    <property type="match status" value="1"/>
</dbReference>
<dbReference type="InterPro" id="IPR042099">
    <property type="entry name" value="ANL_N_sf"/>
</dbReference>
<dbReference type="FunFam" id="1.10.1200.10:FF:000005">
    <property type="entry name" value="Nonribosomal peptide synthetase 1"/>
    <property type="match status" value="1"/>
</dbReference>
<organism evidence="6 7">
    <name type="scientific">Flavobacterium salmonis</name>
    <dbReference type="NCBI Taxonomy" id="2654844"/>
    <lineage>
        <taxon>Bacteria</taxon>
        <taxon>Pseudomonadati</taxon>
        <taxon>Bacteroidota</taxon>
        <taxon>Flavobacteriia</taxon>
        <taxon>Flavobacteriales</taxon>
        <taxon>Flavobacteriaceae</taxon>
        <taxon>Flavobacterium</taxon>
    </lineage>
</organism>
<dbReference type="PANTHER" id="PTHR45527:SF1">
    <property type="entry name" value="FATTY ACID SYNTHASE"/>
    <property type="match status" value="1"/>
</dbReference>
<protein>
    <submittedName>
        <fullName evidence="6">Tyrocidine synthase 3</fullName>
    </submittedName>
</protein>
<dbReference type="SUPFAM" id="SSF53474">
    <property type="entry name" value="alpha/beta-Hydrolases"/>
    <property type="match status" value="1"/>
</dbReference>
<dbReference type="Pfam" id="PF00668">
    <property type="entry name" value="Condensation"/>
    <property type="match status" value="2"/>
</dbReference>
<dbReference type="InterPro" id="IPR001031">
    <property type="entry name" value="Thioesterase"/>
</dbReference>
<dbReference type="Gene3D" id="3.40.50.12780">
    <property type="entry name" value="N-terminal domain of ligase-like"/>
    <property type="match status" value="1"/>
</dbReference>
<feature type="region of interest" description="Disordered" evidence="4">
    <location>
        <begin position="1468"/>
        <end position="1491"/>
    </location>
</feature>
<feature type="domain" description="Carrier" evidence="5">
    <location>
        <begin position="1490"/>
        <end position="1565"/>
    </location>
</feature>
<reference evidence="6 7" key="1">
    <citation type="submission" date="2020-06" db="EMBL/GenBank/DDBJ databases">
        <authorList>
            <person name="Criscuolo A."/>
        </authorList>
    </citation>
    <scope>NUCLEOTIDE SEQUENCE [LARGE SCALE GENOMIC DNA]</scope>
    <source>
        <strain evidence="7">CIP 111411</strain>
    </source>
</reference>
<dbReference type="Proteomes" id="UP000530060">
    <property type="component" value="Unassembled WGS sequence"/>
</dbReference>
<dbReference type="Gene3D" id="3.30.559.10">
    <property type="entry name" value="Chloramphenicol acetyltransferase-like domain"/>
    <property type="match status" value="2"/>
</dbReference>
<evidence type="ECO:0000256" key="4">
    <source>
        <dbReference type="SAM" id="MobiDB-lite"/>
    </source>
</evidence>
<keyword evidence="7" id="KW-1185">Reference proteome</keyword>
<dbReference type="Pfam" id="PF00975">
    <property type="entry name" value="Thioesterase"/>
    <property type="match status" value="1"/>
</dbReference>
<dbReference type="PROSITE" id="PS50075">
    <property type="entry name" value="CARRIER"/>
    <property type="match status" value="2"/>
</dbReference>
<dbReference type="SUPFAM" id="SSF56801">
    <property type="entry name" value="Acetyl-CoA synthetase-like"/>
    <property type="match status" value="1"/>
</dbReference>
<dbReference type="GO" id="GO:0005737">
    <property type="term" value="C:cytoplasm"/>
    <property type="evidence" value="ECO:0007669"/>
    <property type="project" value="TreeGrafter"/>
</dbReference>
<accession>A0A6V6Z6G9</accession>